<dbReference type="RefSeq" id="WP_127682750.1">
    <property type="nucleotide sequence ID" value="NZ_SACM01000002.1"/>
</dbReference>
<reference evidence="8 9" key="1">
    <citation type="submission" date="2019-01" db="EMBL/GenBank/DDBJ databases">
        <authorList>
            <person name="Chen W.-M."/>
        </authorList>
    </citation>
    <scope>NUCLEOTIDE SEQUENCE [LARGE SCALE GENOMIC DNA]</scope>
    <source>
        <strain evidence="8 9">CCP-18</strain>
    </source>
</reference>
<evidence type="ECO:0000313" key="8">
    <source>
        <dbReference type="EMBL" id="RVT86255.1"/>
    </source>
</evidence>
<comment type="similarity">
    <text evidence="4">In the N-terminal section; belongs to the acetate CoA ligase alpha subunit family.</text>
</comment>
<dbReference type="Gene3D" id="3.30.1490.20">
    <property type="entry name" value="ATP-grasp fold, A domain"/>
    <property type="match status" value="1"/>
</dbReference>
<feature type="domain" description="N-acetyltransferase" evidence="7">
    <location>
        <begin position="710"/>
        <end position="870"/>
    </location>
</feature>
<dbReference type="SUPFAM" id="SSF55729">
    <property type="entry name" value="Acyl-CoA N-acyltransferases (Nat)"/>
    <property type="match status" value="1"/>
</dbReference>
<organism evidence="8 9">
    <name type="scientific">Inhella crocodyli</name>
    <dbReference type="NCBI Taxonomy" id="2499851"/>
    <lineage>
        <taxon>Bacteria</taxon>
        <taxon>Pseudomonadati</taxon>
        <taxon>Pseudomonadota</taxon>
        <taxon>Betaproteobacteria</taxon>
        <taxon>Burkholderiales</taxon>
        <taxon>Sphaerotilaceae</taxon>
        <taxon>Inhella</taxon>
    </lineage>
</organism>
<dbReference type="GO" id="GO:0016874">
    <property type="term" value="F:ligase activity"/>
    <property type="evidence" value="ECO:0007669"/>
    <property type="project" value="UniProtKB-KW"/>
</dbReference>
<evidence type="ECO:0000256" key="5">
    <source>
        <dbReference type="PROSITE-ProRule" id="PRU00409"/>
    </source>
</evidence>
<evidence type="ECO:0000313" key="9">
    <source>
        <dbReference type="Proteomes" id="UP000288587"/>
    </source>
</evidence>
<keyword evidence="1" id="KW-0436">Ligase</keyword>
<gene>
    <name evidence="8" type="ORF">EOD73_09490</name>
</gene>
<dbReference type="Gene3D" id="3.40.50.261">
    <property type="entry name" value="Succinyl-CoA synthetase domains"/>
    <property type="match status" value="2"/>
</dbReference>
<dbReference type="SUPFAM" id="SSF51735">
    <property type="entry name" value="NAD(P)-binding Rossmann-fold domains"/>
    <property type="match status" value="1"/>
</dbReference>
<dbReference type="InterPro" id="IPR000182">
    <property type="entry name" value="GNAT_dom"/>
</dbReference>
<dbReference type="InterPro" id="IPR011761">
    <property type="entry name" value="ATP-grasp"/>
</dbReference>
<comment type="caution">
    <text evidence="8">The sequence shown here is derived from an EMBL/GenBank/DDBJ whole genome shotgun (WGS) entry which is preliminary data.</text>
</comment>
<dbReference type="InterPro" id="IPR016181">
    <property type="entry name" value="Acyl_CoA_acyltransferase"/>
</dbReference>
<protein>
    <submittedName>
        <fullName evidence="8">GNAT family N-acetyltransferase</fullName>
    </submittedName>
</protein>
<dbReference type="SUPFAM" id="SSF56059">
    <property type="entry name" value="Glutathione synthetase ATP-binding domain-like"/>
    <property type="match status" value="1"/>
</dbReference>
<dbReference type="PROSITE" id="PS51186">
    <property type="entry name" value="GNAT"/>
    <property type="match status" value="1"/>
</dbReference>
<dbReference type="SUPFAM" id="SSF52210">
    <property type="entry name" value="Succinyl-CoA synthetase domains"/>
    <property type="match status" value="2"/>
</dbReference>
<accession>A0A437LLG0</accession>
<dbReference type="Pfam" id="PF13549">
    <property type="entry name" value="ATP-grasp_5"/>
    <property type="match status" value="1"/>
</dbReference>
<dbReference type="PANTHER" id="PTHR43334">
    <property type="entry name" value="ACETATE--COA LIGASE [ADP-FORMING]"/>
    <property type="match status" value="1"/>
</dbReference>
<dbReference type="Gene3D" id="3.40.630.30">
    <property type="match status" value="1"/>
</dbReference>
<dbReference type="CDD" id="cd04301">
    <property type="entry name" value="NAT_SF"/>
    <property type="match status" value="1"/>
</dbReference>
<evidence type="ECO:0000256" key="1">
    <source>
        <dbReference type="ARBA" id="ARBA00022598"/>
    </source>
</evidence>
<dbReference type="InterPro" id="IPR016102">
    <property type="entry name" value="Succinyl-CoA_synth-like"/>
</dbReference>
<dbReference type="Gene3D" id="3.40.50.720">
    <property type="entry name" value="NAD(P)-binding Rossmann-like Domain"/>
    <property type="match status" value="1"/>
</dbReference>
<feature type="domain" description="ATP-grasp" evidence="6">
    <location>
        <begin position="467"/>
        <end position="503"/>
    </location>
</feature>
<evidence type="ECO:0000256" key="2">
    <source>
        <dbReference type="ARBA" id="ARBA00022741"/>
    </source>
</evidence>
<dbReference type="Pfam" id="PF00583">
    <property type="entry name" value="Acetyltransf_1"/>
    <property type="match status" value="1"/>
</dbReference>
<dbReference type="InterPro" id="IPR013815">
    <property type="entry name" value="ATP_grasp_subdomain_1"/>
</dbReference>
<keyword evidence="3 5" id="KW-0067">ATP-binding</keyword>
<dbReference type="GO" id="GO:0016747">
    <property type="term" value="F:acyltransferase activity, transferring groups other than amino-acyl groups"/>
    <property type="evidence" value="ECO:0007669"/>
    <property type="project" value="InterPro"/>
</dbReference>
<evidence type="ECO:0000259" key="7">
    <source>
        <dbReference type="PROSITE" id="PS51186"/>
    </source>
</evidence>
<dbReference type="Gene3D" id="3.30.470.20">
    <property type="entry name" value="ATP-grasp fold, B domain"/>
    <property type="match status" value="1"/>
</dbReference>
<keyword evidence="8" id="KW-0808">Transferase</keyword>
<name>A0A437LLG0_9BURK</name>
<evidence type="ECO:0000256" key="4">
    <source>
        <dbReference type="ARBA" id="ARBA00060888"/>
    </source>
</evidence>
<sequence length="871" mass="91864">MDQHPLTPLLAPRSLIVLTQPEGQRSPQAQRLLAALKAQRYLGELAVADVQRSGTLAELARTRADLALLALPPDELPGGVELAARMGCRAALALGGGIKGEAATQLRDIAAREGLHLLGPNTLGLQNPALGLNASVLGPLAKPGSLALVSQSGALTATLLDWAAGNNVGFSQVVSVGPHSPVDVAELLMVLADDPRTHSIVLHVEAVVQARAFMSALRVAASVKPVLVLKTGRRDPRRDSAQTHSAVLAERDAVFDAALRRVGAVRVDSFVELFAAARVLGSPLAVGRTVGRRLALVSNGGGPGVLAADQAERVGLSLSRWVDVPQPPEGAVDFATPVQALQNDTDADAVLVVHAPLPGADPEASAQALVALRPQLAKPLLTCWLGEGSAEAARATLGEVGIPSFRTPESAVSAFAHLAAYHANQRLLQQTPYPMGASAPADVAGARLLVDNVLAQRRTVLTEMESKALLAAFHIPVTATLRARSAHEAMMIATQIGFPVALKIDAEGVTHKSDVDGVVLGLRDAAAVRDAYDALLARVRHTCPGVPVHGATVQPMAGQRHARELHIGLKHEPPFGPVIVFGAGGTEVELMADVAMELPPLNRFLAQQLVQRARVARALGAWRGAAPVAMDALEALLLRVSEMACELPQLREMDINPVLADERGVVAVDARIVLAPEVQAPGSHGHQHLAIRPYPADVAQWLSLRDGTLCTLRAIRPDDAPLLQALVASLSPESRYNRFAATLTELSPAMLARFTLIDYDREMALVAVRAAAPDGSEPERIVGVSRYTLNPGGRSAEFALLVSDAFSGQGLGKRLMESLIALAREQGLARLDGLVLCKNSAMLKLVRALGFSVKPFDEDEDFKFVSKPLGP</sequence>
<dbReference type="InterPro" id="IPR051538">
    <property type="entry name" value="Acyl-CoA_Synth/Transferase"/>
</dbReference>
<dbReference type="EMBL" id="SACM01000002">
    <property type="protein sequence ID" value="RVT86255.1"/>
    <property type="molecule type" value="Genomic_DNA"/>
</dbReference>
<keyword evidence="9" id="KW-1185">Reference proteome</keyword>
<dbReference type="Pfam" id="PF13607">
    <property type="entry name" value="Succ_CoA_lig"/>
    <property type="match status" value="1"/>
</dbReference>
<dbReference type="FunFam" id="3.30.1490.20:FF:000020">
    <property type="entry name" value="Protein lysine acetyltransferase"/>
    <property type="match status" value="1"/>
</dbReference>
<dbReference type="GO" id="GO:0046872">
    <property type="term" value="F:metal ion binding"/>
    <property type="evidence" value="ECO:0007669"/>
    <property type="project" value="InterPro"/>
</dbReference>
<dbReference type="GO" id="GO:0005524">
    <property type="term" value="F:ATP binding"/>
    <property type="evidence" value="ECO:0007669"/>
    <property type="project" value="UniProtKB-UniRule"/>
</dbReference>
<evidence type="ECO:0000259" key="6">
    <source>
        <dbReference type="PROSITE" id="PS50975"/>
    </source>
</evidence>
<dbReference type="InterPro" id="IPR036291">
    <property type="entry name" value="NAD(P)-bd_dom_sf"/>
</dbReference>
<dbReference type="Proteomes" id="UP000288587">
    <property type="component" value="Unassembled WGS sequence"/>
</dbReference>
<dbReference type="InterPro" id="IPR032875">
    <property type="entry name" value="Succ_CoA_lig_flav_dom"/>
</dbReference>
<dbReference type="PROSITE" id="PS50975">
    <property type="entry name" value="ATP_GRASP"/>
    <property type="match status" value="1"/>
</dbReference>
<dbReference type="PANTHER" id="PTHR43334:SF1">
    <property type="entry name" value="3-HYDROXYPROPIONATE--COA LIGASE [ADP-FORMING]"/>
    <property type="match status" value="1"/>
</dbReference>
<evidence type="ECO:0000256" key="3">
    <source>
        <dbReference type="ARBA" id="ARBA00022840"/>
    </source>
</evidence>
<dbReference type="OrthoDB" id="9807426at2"/>
<proteinExistence type="inferred from homology"/>
<dbReference type="AlphaFoldDB" id="A0A437LLG0"/>
<keyword evidence="2 5" id="KW-0547">Nucleotide-binding</keyword>